<gene>
    <name evidence="2" type="ORF">NDU88_001713</name>
</gene>
<evidence type="ECO:0000313" key="2">
    <source>
        <dbReference type="EMBL" id="KAJ1184916.1"/>
    </source>
</evidence>
<dbReference type="EMBL" id="JANPWB010000005">
    <property type="protein sequence ID" value="KAJ1184916.1"/>
    <property type="molecule type" value="Genomic_DNA"/>
</dbReference>
<organism evidence="2 3">
    <name type="scientific">Pleurodeles waltl</name>
    <name type="common">Iberian ribbed newt</name>
    <dbReference type="NCBI Taxonomy" id="8319"/>
    <lineage>
        <taxon>Eukaryota</taxon>
        <taxon>Metazoa</taxon>
        <taxon>Chordata</taxon>
        <taxon>Craniata</taxon>
        <taxon>Vertebrata</taxon>
        <taxon>Euteleostomi</taxon>
        <taxon>Amphibia</taxon>
        <taxon>Batrachia</taxon>
        <taxon>Caudata</taxon>
        <taxon>Salamandroidea</taxon>
        <taxon>Salamandridae</taxon>
        <taxon>Pleurodelinae</taxon>
        <taxon>Pleurodeles</taxon>
    </lineage>
</organism>
<proteinExistence type="predicted"/>
<feature type="region of interest" description="Disordered" evidence="1">
    <location>
        <begin position="16"/>
        <end position="41"/>
    </location>
</feature>
<evidence type="ECO:0000256" key="1">
    <source>
        <dbReference type="SAM" id="MobiDB-lite"/>
    </source>
</evidence>
<comment type="caution">
    <text evidence="2">The sequence shown here is derived from an EMBL/GenBank/DDBJ whole genome shotgun (WGS) entry which is preliminary data.</text>
</comment>
<dbReference type="Proteomes" id="UP001066276">
    <property type="component" value="Chromosome 3_1"/>
</dbReference>
<dbReference type="AlphaFoldDB" id="A0AAV7U977"/>
<accession>A0AAV7U977</accession>
<sequence length="68" mass="7745">MSALALRQRPSARKHLLIGSNDGGDGYAQMSRTRMESSRRKKCEELLREETLARSIQRNQGRAGRKET</sequence>
<reference evidence="2" key="1">
    <citation type="journal article" date="2022" name="bioRxiv">
        <title>Sequencing and chromosome-scale assembly of the giantPleurodeles waltlgenome.</title>
        <authorList>
            <person name="Brown T."/>
            <person name="Elewa A."/>
            <person name="Iarovenko S."/>
            <person name="Subramanian E."/>
            <person name="Araus A.J."/>
            <person name="Petzold A."/>
            <person name="Susuki M."/>
            <person name="Suzuki K.-i.T."/>
            <person name="Hayashi T."/>
            <person name="Toyoda A."/>
            <person name="Oliveira C."/>
            <person name="Osipova E."/>
            <person name="Leigh N.D."/>
            <person name="Simon A."/>
            <person name="Yun M.H."/>
        </authorList>
    </citation>
    <scope>NUCLEOTIDE SEQUENCE</scope>
    <source>
        <strain evidence="2">20211129_DDA</strain>
        <tissue evidence="2">Liver</tissue>
    </source>
</reference>
<protein>
    <recommendedName>
        <fullName evidence="4">IBB domain-containing protein</fullName>
    </recommendedName>
</protein>
<keyword evidence="3" id="KW-1185">Reference proteome</keyword>
<evidence type="ECO:0008006" key="4">
    <source>
        <dbReference type="Google" id="ProtNLM"/>
    </source>
</evidence>
<evidence type="ECO:0000313" key="3">
    <source>
        <dbReference type="Proteomes" id="UP001066276"/>
    </source>
</evidence>
<name>A0AAV7U977_PLEWA</name>